<dbReference type="InterPro" id="IPR001334">
    <property type="entry name" value="E6"/>
</dbReference>
<evidence type="ECO:0000313" key="19">
    <source>
        <dbReference type="Proteomes" id="UP000152522"/>
    </source>
</evidence>
<keyword evidence="14 16" id="KW-0899">Viral immunoevasion</keyword>
<comment type="subunit">
    <text evidence="16">Forms homodimers. Interacts with ubiquitin-protein ligase UBE3A/E6-AP; this interaction stimulates UBE3A ubiquitin activity. Interacts with host BAK1.</text>
</comment>
<name>G4XF76_9PAPI</name>
<proteinExistence type="inferred from homology"/>
<dbReference type="GO" id="GO:0039648">
    <property type="term" value="P:symbiont-mediated perturbation of host ubiquitin-like protein modification"/>
    <property type="evidence" value="ECO:0007669"/>
    <property type="project" value="UniProtKB-UniRule"/>
</dbReference>
<evidence type="ECO:0000256" key="4">
    <source>
        <dbReference type="ARBA" id="ARBA00022581"/>
    </source>
</evidence>
<protein>
    <recommendedName>
        <fullName evidence="16 17">Protein E6</fullName>
    </recommendedName>
</protein>
<dbReference type="Gene3D" id="3.30.240.40">
    <property type="entry name" value="E6 early regulatory protein"/>
    <property type="match status" value="2"/>
</dbReference>
<evidence type="ECO:0000256" key="8">
    <source>
        <dbReference type="ARBA" id="ARBA00022833"/>
    </source>
</evidence>
<dbReference type="HAMAP" id="MF_04006">
    <property type="entry name" value="HPV_E6"/>
    <property type="match status" value="1"/>
</dbReference>
<dbReference type="GO" id="GO:0006355">
    <property type="term" value="P:regulation of DNA-templated transcription"/>
    <property type="evidence" value="ECO:0007669"/>
    <property type="project" value="UniProtKB-UniRule"/>
</dbReference>
<gene>
    <name evidence="16" type="primary">E6</name>
</gene>
<dbReference type="InterPro" id="IPR038575">
    <property type="entry name" value="E6_sf"/>
</dbReference>
<keyword evidence="15 16" id="KW-1119">Modulation of host cell apoptosis by virus</keyword>
<evidence type="ECO:0000256" key="17">
    <source>
        <dbReference type="RuleBase" id="RU363123"/>
    </source>
</evidence>
<feature type="zinc finger region" evidence="16">
    <location>
        <begin position="33"/>
        <end position="69"/>
    </location>
</feature>
<dbReference type="GO" id="GO:0039502">
    <property type="term" value="P:symbiont-mediated suppression of host type I interferon-mediated signaling pathway"/>
    <property type="evidence" value="ECO:0007669"/>
    <property type="project" value="UniProtKB-UniRule"/>
</dbReference>
<dbReference type="GO" id="GO:0003677">
    <property type="term" value="F:DNA binding"/>
    <property type="evidence" value="ECO:0007669"/>
    <property type="project" value="UniProtKB-UniRule"/>
</dbReference>
<dbReference type="SUPFAM" id="SSF161229">
    <property type="entry name" value="E6 C-terminal domain-like"/>
    <property type="match status" value="2"/>
</dbReference>
<dbReference type="GO" id="GO:0042025">
    <property type="term" value="C:host cell nucleus"/>
    <property type="evidence" value="ECO:0007669"/>
    <property type="project" value="UniProtKB-SubCell"/>
</dbReference>
<keyword evidence="13 16" id="KW-1035">Host cytoplasm</keyword>
<keyword evidence="6 16" id="KW-0479">Metal-binding</keyword>
<evidence type="ECO:0000256" key="1">
    <source>
        <dbReference type="ARBA" id="ARBA00006346"/>
    </source>
</evidence>
<evidence type="ECO:0000256" key="6">
    <source>
        <dbReference type="ARBA" id="ARBA00022723"/>
    </source>
</evidence>
<comment type="similarity">
    <text evidence="1 16 17">Belongs to the papillomaviridae E6 protein family.</text>
</comment>
<dbReference type="GO" id="GO:0008270">
    <property type="term" value="F:zinc ion binding"/>
    <property type="evidence" value="ECO:0007669"/>
    <property type="project" value="UniProtKB-KW"/>
</dbReference>
<keyword evidence="9 16" id="KW-0805">Transcription regulation</keyword>
<evidence type="ECO:0000256" key="12">
    <source>
        <dbReference type="ARBA" id="ARBA00023163"/>
    </source>
</evidence>
<evidence type="ECO:0000256" key="2">
    <source>
        <dbReference type="ARBA" id="ARBA00022518"/>
    </source>
</evidence>
<keyword evidence="10 16" id="KW-0238">DNA-binding</keyword>
<keyword evidence="11 16" id="KW-0010">Activator</keyword>
<accession>G4XF76</accession>
<evidence type="ECO:0000256" key="13">
    <source>
        <dbReference type="ARBA" id="ARBA00023200"/>
    </source>
</evidence>
<evidence type="ECO:0000256" key="5">
    <source>
        <dbReference type="ARBA" id="ARBA00022632"/>
    </source>
</evidence>
<feature type="zinc finger region" evidence="16">
    <location>
        <begin position="106"/>
        <end position="142"/>
    </location>
</feature>
<dbReference type="EMBL" id="JF800658">
    <property type="protein sequence ID" value="AEP82748.1"/>
    <property type="molecule type" value="Genomic_DNA"/>
</dbReference>
<comment type="subcellular location">
    <subcellularLocation>
        <location evidence="16 17">Host cytoplasm</location>
    </subcellularLocation>
    <subcellularLocation>
        <location evidence="16 17">Host nucleus</location>
    </subcellularLocation>
</comment>
<dbReference type="GO" id="GO:0006351">
    <property type="term" value="P:DNA-templated transcription"/>
    <property type="evidence" value="ECO:0007669"/>
    <property type="project" value="UniProtKB-UniRule"/>
</dbReference>
<reference evidence="18 19" key="1">
    <citation type="journal article" date="2014" name="Genome Announc.">
        <title>Complete genome sequence of canine papillomavirus type 11.</title>
        <authorList>
            <person name="Zhou D."/>
            <person name="Luff J."/>
            <person name="Usuda Y."/>
            <person name="Affolter V."/>
            <person name="Moore P."/>
            <person name="Schlegel R."/>
            <person name="Yuan H."/>
        </authorList>
    </citation>
    <scope>NUCLEOTIDE SEQUENCE [LARGE SCALE GENOMIC DNA]</scope>
</reference>
<dbReference type="GO" id="GO:0052150">
    <property type="term" value="P:symbiont-mediated perturbation of host apoptosis"/>
    <property type="evidence" value="ECO:0007669"/>
    <property type="project" value="UniProtKB-KW"/>
</dbReference>
<dbReference type="GO" id="GO:0030430">
    <property type="term" value="C:host cell cytoplasm"/>
    <property type="evidence" value="ECO:0007669"/>
    <property type="project" value="UniProtKB-SubCell"/>
</dbReference>
<dbReference type="Pfam" id="PF00518">
    <property type="entry name" value="E6"/>
    <property type="match status" value="1"/>
</dbReference>
<evidence type="ECO:0000313" key="18">
    <source>
        <dbReference type="EMBL" id="AEP82748.1"/>
    </source>
</evidence>
<dbReference type="Proteomes" id="UP000152522">
    <property type="component" value="Segment"/>
</dbReference>
<keyword evidence="12 16" id="KW-0804">Transcription</keyword>
<comment type="function">
    <text evidence="16">Plays a major role in the induction and maintenance of cellular transformation. E6 associates with host UBE3A/E6-AP ubiquitin-protein ligase and modulates its activity. Protects host keratinocytes from apoptosis by mediating the degradation of host BAK1. May also inhibit host immune response.</text>
</comment>
<evidence type="ECO:0000256" key="15">
    <source>
        <dbReference type="ARBA" id="ARBA00023323"/>
    </source>
</evidence>
<keyword evidence="7 16" id="KW-0863">Zinc-finger</keyword>
<comment type="caution">
    <text evidence="16">Lacks conserved residue(s) required for the propagation of feature annotation.</text>
</comment>
<keyword evidence="5 16" id="KW-1090">Inhibition of host innate immune response by virus</keyword>
<evidence type="ECO:0000256" key="7">
    <source>
        <dbReference type="ARBA" id="ARBA00022771"/>
    </source>
</evidence>
<keyword evidence="2 16" id="KW-0244">Early protein</keyword>
<evidence type="ECO:0000256" key="14">
    <source>
        <dbReference type="ARBA" id="ARBA00023280"/>
    </source>
</evidence>
<keyword evidence="8 16" id="KW-0862">Zinc</keyword>
<keyword evidence="3 16" id="KW-1048">Host nucleus</keyword>
<evidence type="ECO:0000256" key="11">
    <source>
        <dbReference type="ARBA" id="ARBA00023159"/>
    </source>
</evidence>
<keyword evidence="4 16" id="KW-0945">Host-virus interaction</keyword>
<evidence type="ECO:0000256" key="9">
    <source>
        <dbReference type="ARBA" id="ARBA00023015"/>
    </source>
</evidence>
<dbReference type="GO" id="GO:0052170">
    <property type="term" value="P:symbiont-mediated suppression of host innate immune response"/>
    <property type="evidence" value="ECO:0007669"/>
    <property type="project" value="UniProtKB-KW"/>
</dbReference>
<evidence type="ECO:0000256" key="16">
    <source>
        <dbReference type="HAMAP-Rule" id="MF_04006"/>
    </source>
</evidence>
<evidence type="ECO:0000256" key="10">
    <source>
        <dbReference type="ARBA" id="ARBA00023125"/>
    </source>
</evidence>
<organism evidence="18 19">
    <name type="scientific">Canis familiaris papillomavirus 11</name>
    <dbReference type="NCBI Taxonomy" id="1091166"/>
    <lineage>
        <taxon>Viruses</taxon>
        <taxon>Monodnaviria</taxon>
        <taxon>Shotokuvirae</taxon>
        <taxon>Cossaviricota</taxon>
        <taxon>Papovaviricetes</taxon>
        <taxon>Zurhausenvirales</taxon>
        <taxon>Papillomaviridae</taxon>
        <taxon>Firstpapillomavirinae</taxon>
        <taxon>Chipapillomavirus</taxon>
        <taxon>Chipapillomavirus 1</taxon>
    </lineage>
</organism>
<evidence type="ECO:0000256" key="3">
    <source>
        <dbReference type="ARBA" id="ARBA00022562"/>
    </source>
</evidence>
<sequence length="159" mass="18748">MKTVSRRDMERPWSVAGLSVCSGVPMCQLQIPCVFCGTLLDHADRVAFDFKGFQLTWKHGHPHGICTPCSRDICRREVSGYTQERVDYRTFVYRLGPGFYYVPVRCTCCLGLVTATQKIQALWRRQEFYKVRGRWRTQCTYCAESDNDWERRYFERHNP</sequence>